<name>A0A6N6MB30_9FLAO</name>
<organism evidence="1 2">
    <name type="scientific">Salibacter halophilus</name>
    <dbReference type="NCBI Taxonomy" id="1803916"/>
    <lineage>
        <taxon>Bacteria</taxon>
        <taxon>Pseudomonadati</taxon>
        <taxon>Bacteroidota</taxon>
        <taxon>Flavobacteriia</taxon>
        <taxon>Flavobacteriales</taxon>
        <taxon>Salibacteraceae</taxon>
        <taxon>Salibacter</taxon>
    </lineage>
</organism>
<proteinExistence type="predicted"/>
<dbReference type="OrthoDB" id="9764688at2"/>
<dbReference type="AlphaFoldDB" id="A0A6N6MB30"/>
<accession>A0A6N6MB30</accession>
<dbReference type="Proteomes" id="UP000435357">
    <property type="component" value="Unassembled WGS sequence"/>
</dbReference>
<keyword evidence="2" id="KW-1185">Reference proteome</keyword>
<gene>
    <name evidence="1" type="ORF">F3059_06980</name>
</gene>
<evidence type="ECO:0000313" key="2">
    <source>
        <dbReference type="Proteomes" id="UP000435357"/>
    </source>
</evidence>
<evidence type="ECO:0008006" key="3">
    <source>
        <dbReference type="Google" id="ProtNLM"/>
    </source>
</evidence>
<dbReference type="EMBL" id="WACR01000005">
    <property type="protein sequence ID" value="KAB1064436.1"/>
    <property type="molecule type" value="Genomic_DNA"/>
</dbReference>
<sequence length="262" mass="30026">MKKQYFIMALAGLFLFSCNKDEDEPTPVQNTPTKQEVPDTVKAVDDYFMGIRTQTNFADAHFQAARQTEDNGLESYFVNGRFFNGPGENDYRLYIGEDLTINDQSLNSDDGYYIFDTPNGLESPSNVDFSQVKWEFSNNTDGFSPFVYTSAPPVYPSASTDTALFLSQDFELALDNRPAEVNYITIIFDGGPYYEFFSYYKDEIKENMVFTPDQLAELKKSILMKSVRITIRYSKTEEKKVNGKRLFFETTSADFITLPVYD</sequence>
<reference evidence="1 2" key="1">
    <citation type="submission" date="2019-09" db="EMBL/GenBank/DDBJ databases">
        <title>Genomes of Cryomorphaceae.</title>
        <authorList>
            <person name="Bowman J.P."/>
        </authorList>
    </citation>
    <scope>NUCLEOTIDE SEQUENCE [LARGE SCALE GENOMIC DNA]</scope>
    <source>
        <strain evidence="1 2">KCTC 52047</strain>
    </source>
</reference>
<dbReference type="RefSeq" id="WP_151167605.1">
    <property type="nucleotide sequence ID" value="NZ_WACR01000005.1"/>
</dbReference>
<evidence type="ECO:0000313" key="1">
    <source>
        <dbReference type="EMBL" id="KAB1064436.1"/>
    </source>
</evidence>
<dbReference type="PROSITE" id="PS51257">
    <property type="entry name" value="PROKAR_LIPOPROTEIN"/>
    <property type="match status" value="1"/>
</dbReference>
<comment type="caution">
    <text evidence="1">The sequence shown here is derived from an EMBL/GenBank/DDBJ whole genome shotgun (WGS) entry which is preliminary data.</text>
</comment>
<protein>
    <recommendedName>
        <fullName evidence="3">Lipoprotein</fullName>
    </recommendedName>
</protein>